<sequence>MTGEYCTSKNQVKDASLLMQEIQRGNEQISTLIVIYRKLNAYSLYKNETNYIYRHAYVNYCLHF</sequence>
<organism evidence="1">
    <name type="scientific">Arundo donax</name>
    <name type="common">Giant reed</name>
    <name type="synonym">Donax arundinaceus</name>
    <dbReference type="NCBI Taxonomy" id="35708"/>
    <lineage>
        <taxon>Eukaryota</taxon>
        <taxon>Viridiplantae</taxon>
        <taxon>Streptophyta</taxon>
        <taxon>Embryophyta</taxon>
        <taxon>Tracheophyta</taxon>
        <taxon>Spermatophyta</taxon>
        <taxon>Magnoliopsida</taxon>
        <taxon>Liliopsida</taxon>
        <taxon>Poales</taxon>
        <taxon>Poaceae</taxon>
        <taxon>PACMAD clade</taxon>
        <taxon>Arundinoideae</taxon>
        <taxon>Arundineae</taxon>
        <taxon>Arundo</taxon>
    </lineage>
</organism>
<evidence type="ECO:0000313" key="1">
    <source>
        <dbReference type="EMBL" id="JAD22778.1"/>
    </source>
</evidence>
<proteinExistence type="predicted"/>
<dbReference type="EMBL" id="GBRH01275117">
    <property type="protein sequence ID" value="JAD22778.1"/>
    <property type="molecule type" value="Transcribed_RNA"/>
</dbReference>
<reference evidence="1" key="1">
    <citation type="submission" date="2014-09" db="EMBL/GenBank/DDBJ databases">
        <authorList>
            <person name="Magalhaes I.L.F."/>
            <person name="Oliveira U."/>
            <person name="Santos F.R."/>
            <person name="Vidigal T.H.D.A."/>
            <person name="Brescovit A.D."/>
            <person name="Santos A.J."/>
        </authorList>
    </citation>
    <scope>NUCLEOTIDE SEQUENCE</scope>
    <source>
        <tissue evidence="1">Shoot tissue taken approximately 20 cm above the soil surface</tissue>
    </source>
</reference>
<protein>
    <submittedName>
        <fullName evidence="1">Uncharacterized protein</fullName>
    </submittedName>
</protein>
<accession>A0A0A8YBQ1</accession>
<dbReference type="AlphaFoldDB" id="A0A0A8YBQ1"/>
<name>A0A0A8YBQ1_ARUDO</name>
<reference evidence="1" key="2">
    <citation type="journal article" date="2015" name="Data Brief">
        <title>Shoot transcriptome of the giant reed, Arundo donax.</title>
        <authorList>
            <person name="Barrero R.A."/>
            <person name="Guerrero F.D."/>
            <person name="Moolhuijzen P."/>
            <person name="Goolsby J.A."/>
            <person name="Tidwell J."/>
            <person name="Bellgard S.E."/>
            <person name="Bellgard M.I."/>
        </authorList>
    </citation>
    <scope>NUCLEOTIDE SEQUENCE</scope>
    <source>
        <tissue evidence="1">Shoot tissue taken approximately 20 cm above the soil surface</tissue>
    </source>
</reference>